<dbReference type="AlphaFoldDB" id="A0A2N9FHM7"/>
<dbReference type="EMBL" id="OIVN01000869">
    <property type="protein sequence ID" value="SPC86693.1"/>
    <property type="molecule type" value="Genomic_DNA"/>
</dbReference>
<keyword evidence="1" id="KW-0472">Membrane</keyword>
<feature type="transmembrane region" description="Helical" evidence="1">
    <location>
        <begin position="48"/>
        <end position="75"/>
    </location>
</feature>
<keyword evidence="1" id="KW-0812">Transmembrane</keyword>
<name>A0A2N9FHM7_FAGSY</name>
<evidence type="ECO:0000256" key="1">
    <source>
        <dbReference type="SAM" id="Phobius"/>
    </source>
</evidence>
<accession>A0A2N9FHM7</accession>
<proteinExistence type="predicted"/>
<organism evidence="2">
    <name type="scientific">Fagus sylvatica</name>
    <name type="common">Beechnut</name>
    <dbReference type="NCBI Taxonomy" id="28930"/>
    <lineage>
        <taxon>Eukaryota</taxon>
        <taxon>Viridiplantae</taxon>
        <taxon>Streptophyta</taxon>
        <taxon>Embryophyta</taxon>
        <taxon>Tracheophyta</taxon>
        <taxon>Spermatophyta</taxon>
        <taxon>Magnoliopsida</taxon>
        <taxon>eudicotyledons</taxon>
        <taxon>Gunneridae</taxon>
        <taxon>Pentapetalae</taxon>
        <taxon>rosids</taxon>
        <taxon>fabids</taxon>
        <taxon>Fagales</taxon>
        <taxon>Fagaceae</taxon>
        <taxon>Fagus</taxon>
    </lineage>
</organism>
<sequence length="93" mass="10064">MLRMNKDHRSAGLRWSLPLSGGSFGNHERASAMEDYAGLLGKIMNSALYWLLLLIDTLFAFVFSITSLISTLVVVDAVAVDVFVNVSTATAGQ</sequence>
<evidence type="ECO:0000313" key="2">
    <source>
        <dbReference type="EMBL" id="SPC86693.1"/>
    </source>
</evidence>
<keyword evidence="1" id="KW-1133">Transmembrane helix</keyword>
<gene>
    <name evidence="2" type="ORF">FSB_LOCUS14575</name>
</gene>
<protein>
    <submittedName>
        <fullName evidence="2">Uncharacterized protein</fullName>
    </submittedName>
</protein>
<reference evidence="2" key="1">
    <citation type="submission" date="2018-02" db="EMBL/GenBank/DDBJ databases">
        <authorList>
            <person name="Cohen D.B."/>
            <person name="Kent A.D."/>
        </authorList>
    </citation>
    <scope>NUCLEOTIDE SEQUENCE</scope>
</reference>